<evidence type="ECO:0000256" key="1">
    <source>
        <dbReference type="ARBA" id="ARBA00004496"/>
    </source>
</evidence>
<sequence>MEGVKRRFIKYLILKESVGCNELITEFQFTKHEVMNIMKDMNQSFKKDVIISSDEVVYMSEVGKMICYKKFFLDREKLFSQHEFEIRYHLILIALAVDKKYLSLLELADICLVSKNTILNDMKPLKENLRLKGIEVDYSRKFGYFMKGSEFTVRNVLVTAVKTLLRSSAGRILLEEKNLVDSSEIFRLQKRLERVESRIGITLTDEQLDELPYIIHFVLKRASKFNRNWSFKIESYDIKNTVEFPEIQQMFWDYNDLTQSDLLYLSLQILASNMVESALFITDGDEVSQATDHFIDNIEVNLAINMYRRKELKHKVLLHMRPAIYRSLLGFQINNPLTKEFLAQYQEIYRIVKKSVKPFEDIIHREMSTEEIVYLCMIVLSWIYETEETETIFKAVVLCPSGTSISKLLLVTLQSMFPGIDFIGAYAVRQFKKGGYEVDFIFTTIPINDHRTTFIVPPILDSQSRMELRSKVRNEMKSDSNRFVHSLVKLIQPYVPTQYLDVVSKKIGSVLVNQTTCDYLNNSLEHFKFSIDHISIMKEDVNWEEIVDRSMLPLLRRNSITEKYINKTKTIFYHNYEQMLIAANVYLPHAATEYGVKKKDFQINILKKPVFTPTGEEVKIVVALAPSVDNDHVPTLIRLNNLFMDKNVMCEMMKEDNIFTIQSILNNLGGAEDGFRNFISERTN</sequence>
<dbReference type="PROSITE" id="PS51099">
    <property type="entry name" value="PTS_EIIB_TYPE_2"/>
    <property type="match status" value="1"/>
</dbReference>
<dbReference type="Pfam" id="PF00359">
    <property type="entry name" value="PTS_EIIA_2"/>
    <property type="match status" value="1"/>
</dbReference>
<accession>A0A2K9J0I3</accession>
<dbReference type="GO" id="GO:0016301">
    <property type="term" value="F:kinase activity"/>
    <property type="evidence" value="ECO:0007669"/>
    <property type="project" value="UniProtKB-KW"/>
</dbReference>
<name>A0A2K9J0I3_9BACI</name>
<dbReference type="Gene3D" id="3.40.930.10">
    <property type="entry name" value="Mannitol-specific EII, Chain A"/>
    <property type="match status" value="1"/>
</dbReference>
<dbReference type="Proteomes" id="UP000234237">
    <property type="component" value="Chromosome"/>
</dbReference>
<dbReference type="KEGG" id="vpn:A21D_00398"/>
<keyword evidence="7" id="KW-0418">Kinase</keyword>
<evidence type="ECO:0000256" key="3">
    <source>
        <dbReference type="ARBA" id="ARBA00022490"/>
    </source>
</evidence>
<feature type="domain" description="PTS EIIA type-2" evidence="11">
    <location>
        <begin position="527"/>
        <end position="668"/>
    </location>
</feature>
<protein>
    <recommendedName>
        <fullName evidence="9">Ascorbate-specific PTS system EIIA component</fullName>
    </recommendedName>
    <alternativeName>
        <fullName evidence="10">Ascorbate-specific phosphotransferase enzyme IIA component</fullName>
    </alternativeName>
</protein>
<dbReference type="InterPro" id="IPR016152">
    <property type="entry name" value="PTrfase/Anion_transptr"/>
</dbReference>
<dbReference type="InterPro" id="IPR036634">
    <property type="entry name" value="PRD_sf"/>
</dbReference>
<dbReference type="CDD" id="cd05568">
    <property type="entry name" value="PTS_IIB_bgl_like"/>
    <property type="match status" value="1"/>
</dbReference>
<dbReference type="Pfam" id="PF00874">
    <property type="entry name" value="PRD"/>
    <property type="match status" value="1"/>
</dbReference>
<dbReference type="PANTHER" id="PTHR36203:SF1">
    <property type="entry name" value="ASCORBATE-SPECIFIC PTS SYSTEM EIIA COMPONENT"/>
    <property type="match status" value="1"/>
</dbReference>
<evidence type="ECO:0000313" key="15">
    <source>
        <dbReference type="Proteomes" id="UP000234237"/>
    </source>
</evidence>
<dbReference type="Gene3D" id="1.10.10.10">
    <property type="entry name" value="Winged helix-like DNA-binding domain superfamily/Winged helix DNA-binding domain"/>
    <property type="match status" value="1"/>
</dbReference>
<evidence type="ECO:0000256" key="4">
    <source>
        <dbReference type="ARBA" id="ARBA00022553"/>
    </source>
</evidence>
<dbReference type="InterPro" id="IPR002178">
    <property type="entry name" value="PTS_EIIA_type-2_dom"/>
</dbReference>
<dbReference type="PANTHER" id="PTHR36203">
    <property type="entry name" value="ASCORBATE-SPECIFIC PTS SYSTEM EIIA COMPONENT"/>
    <property type="match status" value="1"/>
</dbReference>
<dbReference type="InterPro" id="IPR051351">
    <property type="entry name" value="Ascorbate-PTS_EIIA_comp"/>
</dbReference>
<evidence type="ECO:0000259" key="11">
    <source>
        <dbReference type="PROSITE" id="PS51094"/>
    </source>
</evidence>
<keyword evidence="2" id="KW-0813">Transport</keyword>
<evidence type="ECO:0000259" key="13">
    <source>
        <dbReference type="PROSITE" id="PS51372"/>
    </source>
</evidence>
<dbReference type="RefSeq" id="WP_101932500.1">
    <property type="nucleotide sequence ID" value="NZ_CP018622.1"/>
</dbReference>
<dbReference type="Gene3D" id="1.10.1790.10">
    <property type="entry name" value="PRD domain"/>
    <property type="match status" value="1"/>
</dbReference>
<keyword evidence="3" id="KW-0963">Cytoplasm</keyword>
<evidence type="ECO:0000256" key="6">
    <source>
        <dbReference type="ARBA" id="ARBA00022683"/>
    </source>
</evidence>
<evidence type="ECO:0000256" key="8">
    <source>
        <dbReference type="ARBA" id="ARBA00037387"/>
    </source>
</evidence>
<evidence type="ECO:0000256" key="7">
    <source>
        <dbReference type="ARBA" id="ARBA00022777"/>
    </source>
</evidence>
<evidence type="ECO:0000256" key="10">
    <source>
        <dbReference type="ARBA" id="ARBA00042072"/>
    </source>
</evidence>
<dbReference type="PROSITE" id="PS51094">
    <property type="entry name" value="PTS_EIIA_TYPE_2"/>
    <property type="match status" value="1"/>
</dbReference>
<reference evidence="15" key="1">
    <citation type="submission" date="2016-11" db="EMBL/GenBank/DDBJ databases">
        <title>Complete genome sequence of Virgibacillus pantothenticus 21D, a halophilic bacterium isolated from the deep hypersaline anoxic basin Discovery in the Mediterranean Sea.</title>
        <authorList>
            <person name="Zeaiter Z."/>
            <person name="Booth J.M."/>
            <person name="Prosdocimi E.M."/>
            <person name="Mapelli F."/>
            <person name="Fusi M."/>
            <person name="Daffonchio D."/>
            <person name="Borin S."/>
            <person name="Crotti E."/>
        </authorList>
    </citation>
    <scope>NUCLEOTIDE SEQUENCE [LARGE SCALE GENOMIC DNA]</scope>
    <source>
        <strain evidence="15">21D</strain>
    </source>
</reference>
<evidence type="ECO:0000256" key="9">
    <source>
        <dbReference type="ARBA" id="ARBA00041175"/>
    </source>
</evidence>
<dbReference type="EMBL" id="CP018622">
    <property type="protein sequence ID" value="AUJ23511.1"/>
    <property type="molecule type" value="Genomic_DNA"/>
</dbReference>
<dbReference type="GO" id="GO:0009401">
    <property type="term" value="P:phosphoenolpyruvate-dependent sugar phosphotransferase system"/>
    <property type="evidence" value="ECO:0007669"/>
    <property type="project" value="UniProtKB-KW"/>
</dbReference>
<evidence type="ECO:0000259" key="12">
    <source>
        <dbReference type="PROSITE" id="PS51099"/>
    </source>
</evidence>
<dbReference type="GO" id="GO:0005737">
    <property type="term" value="C:cytoplasm"/>
    <property type="evidence" value="ECO:0007669"/>
    <property type="project" value="UniProtKB-SubCell"/>
</dbReference>
<gene>
    <name evidence="14" type="primary">licR_1</name>
    <name evidence="14" type="ORF">A21D_00398</name>
</gene>
<keyword evidence="5" id="KW-0808">Transferase</keyword>
<feature type="domain" description="PTS EIIB type-2" evidence="12">
    <location>
        <begin position="393"/>
        <end position="480"/>
    </location>
</feature>
<dbReference type="InterPro" id="IPR036388">
    <property type="entry name" value="WH-like_DNA-bd_sf"/>
</dbReference>
<evidence type="ECO:0000313" key="14">
    <source>
        <dbReference type="EMBL" id="AUJ23511.1"/>
    </source>
</evidence>
<dbReference type="SUPFAM" id="SSF55804">
    <property type="entry name" value="Phoshotransferase/anion transport protein"/>
    <property type="match status" value="1"/>
</dbReference>
<feature type="domain" description="PRD" evidence="13">
    <location>
        <begin position="179"/>
        <end position="279"/>
    </location>
</feature>
<dbReference type="SUPFAM" id="SSF63520">
    <property type="entry name" value="PTS-regulatory domain, PRD"/>
    <property type="match status" value="1"/>
</dbReference>
<proteinExistence type="predicted"/>
<comment type="function">
    <text evidence="8">The phosphoenolpyruvate-dependent sugar phosphotransferase system (sugar PTS), a major carbohydrate active transport system, catalyzes the phosphorylation of incoming sugar substrates concomitantly with their translocation across the cell membrane. The enzyme II UlaABC PTS system is involved in ascorbate transport.</text>
</comment>
<feature type="domain" description="PRD" evidence="13">
    <location>
        <begin position="282"/>
        <end position="389"/>
    </location>
</feature>
<organism evidence="14 15">
    <name type="scientific">Virgibacillus dokdonensis</name>
    <dbReference type="NCBI Taxonomy" id="302167"/>
    <lineage>
        <taxon>Bacteria</taxon>
        <taxon>Bacillati</taxon>
        <taxon>Bacillota</taxon>
        <taxon>Bacilli</taxon>
        <taxon>Bacillales</taxon>
        <taxon>Bacillaceae</taxon>
        <taxon>Virgibacillus</taxon>
    </lineage>
</organism>
<evidence type="ECO:0000256" key="2">
    <source>
        <dbReference type="ARBA" id="ARBA00022448"/>
    </source>
</evidence>
<dbReference type="AlphaFoldDB" id="A0A2K9J0I3"/>
<keyword evidence="4" id="KW-0597">Phosphoprotein</keyword>
<dbReference type="GO" id="GO:0006355">
    <property type="term" value="P:regulation of DNA-templated transcription"/>
    <property type="evidence" value="ECO:0007669"/>
    <property type="project" value="InterPro"/>
</dbReference>
<keyword evidence="6" id="KW-0598">Phosphotransferase system</keyword>
<comment type="subcellular location">
    <subcellularLocation>
        <location evidence="1">Cytoplasm</location>
    </subcellularLocation>
</comment>
<dbReference type="STRING" id="302167.GCA_900166595_03278"/>
<dbReference type="PROSITE" id="PS51372">
    <property type="entry name" value="PRD_2"/>
    <property type="match status" value="2"/>
</dbReference>
<dbReference type="GO" id="GO:0008982">
    <property type="term" value="F:protein-N(PI)-phosphohistidine-sugar phosphotransferase activity"/>
    <property type="evidence" value="ECO:0007669"/>
    <property type="project" value="InterPro"/>
</dbReference>
<dbReference type="InterPro" id="IPR013011">
    <property type="entry name" value="PTS_EIIB_2"/>
</dbReference>
<dbReference type="InterPro" id="IPR011608">
    <property type="entry name" value="PRD"/>
</dbReference>
<evidence type="ECO:0000256" key="5">
    <source>
        <dbReference type="ARBA" id="ARBA00022679"/>
    </source>
</evidence>